<protein>
    <submittedName>
        <fullName evidence="2">PGAP1-like protein</fullName>
    </submittedName>
</protein>
<dbReference type="OrthoDB" id="556502at2"/>
<evidence type="ECO:0000313" key="2">
    <source>
        <dbReference type="EMBL" id="SHN38808.1"/>
    </source>
</evidence>
<dbReference type="InterPro" id="IPR029058">
    <property type="entry name" value="AB_hydrolase_fold"/>
</dbReference>
<dbReference type="STRING" id="134849.SAMN05443668_106142"/>
<dbReference type="SUPFAM" id="SSF53474">
    <property type="entry name" value="alpha/beta-Hydrolases"/>
    <property type="match status" value="1"/>
</dbReference>
<gene>
    <name evidence="2" type="ORF">SAMN05443668_106142</name>
</gene>
<dbReference type="AlphaFoldDB" id="A0A1M7R205"/>
<dbReference type="EMBL" id="FRCS01000006">
    <property type="protein sequence ID" value="SHN38808.1"/>
    <property type="molecule type" value="Genomic_DNA"/>
</dbReference>
<dbReference type="Pfam" id="PF07819">
    <property type="entry name" value="PGAP1"/>
    <property type="match status" value="1"/>
</dbReference>
<dbReference type="InterPro" id="IPR012908">
    <property type="entry name" value="PGAP1-ab_dom-like"/>
</dbReference>
<evidence type="ECO:0000313" key="3">
    <source>
        <dbReference type="Proteomes" id="UP000184440"/>
    </source>
</evidence>
<dbReference type="Proteomes" id="UP000184440">
    <property type="component" value="Unassembled WGS sequence"/>
</dbReference>
<feature type="domain" description="GPI inositol-deacylase PGAP1-like alpha/beta" evidence="1">
    <location>
        <begin position="124"/>
        <end position="195"/>
    </location>
</feature>
<accession>A0A1M7R205</accession>
<proteinExistence type="predicted"/>
<sequence>MITALRPLVLIRGFGGLDERDEQRNAYQGFNDGTVYPGKRGESYIYEGFLLRALKSEVYPYSDATNVVGYYASDLSTPEDCADWDPGVVSGSIVIDPATARTALRHGVAGTMWVYRYYDLIPRSLARYGEGLTRLIRLIQTAAARHDEEFDGVDVIAHSMGGLVLRAALSQLEQQSPGSAAKLIHRVVTLGTPHRGISFQRIPRWLLERLPAVEQSADEIAAFDPHSIAFRDVGRWFPVERILTVVGTNHRTYGNSAADLLNRLFSLVDEGSADRRRTDGLVTHSGAQLPGAPRTFVHKCHGGPDSLVTSREAFEIAMRFFHATHRARLWLDEALVRGGNRSPGCREYWFGVSIKPRFVDFDLFHQSPEAENCYGPFQRPDLTDDLPDLATELYKSLAEPGDRTTGWAGPDRLIWDGWFDERLRPEAAQGLVFRLDVNVGERDLSGPGFSDNIVFRKQYFAQIFPDSPPAFFLHTGERYLDVRNPVTREQLDELAGTGPTALVQRPQAAPESRASTGTWNLQVGGTDFAATLRLEITAVTN</sequence>
<keyword evidence="3" id="KW-1185">Reference proteome</keyword>
<reference evidence="2 3" key="1">
    <citation type="submission" date="2016-11" db="EMBL/GenBank/DDBJ databases">
        <authorList>
            <person name="Jaros S."/>
            <person name="Januszkiewicz K."/>
            <person name="Wedrychowicz H."/>
        </authorList>
    </citation>
    <scope>NUCLEOTIDE SEQUENCE [LARGE SCALE GENOMIC DNA]</scope>
    <source>
        <strain evidence="2 3">DSM 46144</strain>
    </source>
</reference>
<dbReference type="Gene3D" id="3.40.50.1820">
    <property type="entry name" value="alpha/beta hydrolase"/>
    <property type="match status" value="1"/>
</dbReference>
<dbReference type="GO" id="GO:0016788">
    <property type="term" value="F:hydrolase activity, acting on ester bonds"/>
    <property type="evidence" value="ECO:0007669"/>
    <property type="project" value="InterPro"/>
</dbReference>
<dbReference type="RefSeq" id="WP_073259433.1">
    <property type="nucleotide sequence ID" value="NZ_FRCS01000006.1"/>
</dbReference>
<organism evidence="2 3">
    <name type="scientific">Cryptosporangium aurantiacum</name>
    <dbReference type="NCBI Taxonomy" id="134849"/>
    <lineage>
        <taxon>Bacteria</taxon>
        <taxon>Bacillati</taxon>
        <taxon>Actinomycetota</taxon>
        <taxon>Actinomycetes</taxon>
        <taxon>Cryptosporangiales</taxon>
        <taxon>Cryptosporangiaceae</taxon>
        <taxon>Cryptosporangium</taxon>
    </lineage>
</organism>
<evidence type="ECO:0000259" key="1">
    <source>
        <dbReference type="Pfam" id="PF07819"/>
    </source>
</evidence>
<name>A0A1M7R205_9ACTN</name>